<evidence type="ECO:0000256" key="5">
    <source>
        <dbReference type="ARBA" id="ARBA00022729"/>
    </source>
</evidence>
<evidence type="ECO:0000256" key="1">
    <source>
        <dbReference type="ARBA" id="ARBA00004651"/>
    </source>
</evidence>
<dbReference type="CDD" id="cd15283">
    <property type="entry name" value="7tmC_V2R_pheromone"/>
    <property type="match status" value="1"/>
</dbReference>
<evidence type="ECO:0000256" key="12">
    <source>
        <dbReference type="SAM" id="Phobius"/>
    </source>
</evidence>
<name>A0A2I4C6Q8_AUSLI</name>
<dbReference type="PROSITE" id="PS50259">
    <property type="entry name" value="G_PROTEIN_RECEP_F3_4"/>
    <property type="match status" value="1"/>
</dbReference>
<feature type="domain" description="G-protein coupled receptors family 3 profile" evidence="13">
    <location>
        <begin position="562"/>
        <end position="826"/>
    </location>
</feature>
<evidence type="ECO:0000256" key="11">
    <source>
        <dbReference type="ARBA" id="ARBA00023224"/>
    </source>
</evidence>
<keyword evidence="8 12" id="KW-0472">Membrane</keyword>
<feature type="transmembrane region" description="Helical" evidence="12">
    <location>
        <begin position="561"/>
        <end position="585"/>
    </location>
</feature>
<comment type="subcellular location">
    <subcellularLocation>
        <location evidence="1">Cell membrane</location>
        <topology evidence="1">Multi-pass membrane protein</topology>
    </subcellularLocation>
</comment>
<evidence type="ECO:0000256" key="6">
    <source>
        <dbReference type="ARBA" id="ARBA00022989"/>
    </source>
</evidence>
<feature type="transmembrane region" description="Helical" evidence="12">
    <location>
        <begin position="600"/>
        <end position="621"/>
    </location>
</feature>
<accession>A0A2I4C6Q8</accession>
<keyword evidence="10" id="KW-0325">Glycoprotein</keyword>
<dbReference type="InterPro" id="IPR000068">
    <property type="entry name" value="GPCR_3_Ca_sens_rcpt-rel"/>
</dbReference>
<keyword evidence="6 12" id="KW-1133">Transmembrane helix</keyword>
<feature type="transmembrane region" description="Helical" evidence="12">
    <location>
        <begin position="723"/>
        <end position="744"/>
    </location>
</feature>
<feature type="transmembrane region" description="Helical" evidence="12">
    <location>
        <begin position="788"/>
        <end position="812"/>
    </location>
</feature>
<dbReference type="PANTHER" id="PTHR24061:SF528">
    <property type="entry name" value="C-FAMILY ODORANT RECEPTOR OLFCD2-RELATED"/>
    <property type="match status" value="1"/>
</dbReference>
<reference evidence="15" key="1">
    <citation type="submission" date="2025-08" db="UniProtKB">
        <authorList>
            <consortium name="RefSeq"/>
        </authorList>
    </citation>
    <scope>IDENTIFICATION</scope>
</reference>
<organism evidence="14 15">
    <name type="scientific">Austrofundulus limnaeus</name>
    <name type="common">Annual killifish</name>
    <dbReference type="NCBI Taxonomy" id="52670"/>
    <lineage>
        <taxon>Eukaryota</taxon>
        <taxon>Metazoa</taxon>
        <taxon>Chordata</taxon>
        <taxon>Craniata</taxon>
        <taxon>Vertebrata</taxon>
        <taxon>Euteleostomi</taxon>
        <taxon>Actinopterygii</taxon>
        <taxon>Neopterygii</taxon>
        <taxon>Teleostei</taxon>
        <taxon>Neoteleostei</taxon>
        <taxon>Acanthomorphata</taxon>
        <taxon>Ovalentaria</taxon>
        <taxon>Atherinomorphae</taxon>
        <taxon>Cyprinodontiformes</taxon>
        <taxon>Rivulidae</taxon>
        <taxon>Austrofundulus</taxon>
    </lineage>
</organism>
<keyword evidence="3" id="KW-1003">Cell membrane</keyword>
<dbReference type="InterPro" id="IPR004073">
    <property type="entry name" value="GPCR_3_vmron_rcpt_2"/>
</dbReference>
<dbReference type="InterPro" id="IPR017978">
    <property type="entry name" value="GPCR_3_C"/>
</dbReference>
<dbReference type="SUPFAM" id="SSF53822">
    <property type="entry name" value="Periplasmic binding protein-like I"/>
    <property type="match status" value="1"/>
</dbReference>
<evidence type="ECO:0000256" key="4">
    <source>
        <dbReference type="ARBA" id="ARBA00022692"/>
    </source>
</evidence>
<evidence type="ECO:0000256" key="2">
    <source>
        <dbReference type="ARBA" id="ARBA00007242"/>
    </source>
</evidence>
<comment type="similarity">
    <text evidence="2">Belongs to the G-protein coupled receptor 3 family.</text>
</comment>
<dbReference type="InterPro" id="IPR000337">
    <property type="entry name" value="GPCR_3"/>
</dbReference>
<dbReference type="InterPro" id="IPR038550">
    <property type="entry name" value="GPCR_3_9-Cys_sf"/>
</dbReference>
<evidence type="ECO:0000256" key="10">
    <source>
        <dbReference type="ARBA" id="ARBA00023180"/>
    </source>
</evidence>
<keyword evidence="7" id="KW-0297">G-protein coupled receptor</keyword>
<keyword evidence="14" id="KW-1185">Reference proteome</keyword>
<dbReference type="InterPro" id="IPR017979">
    <property type="entry name" value="GPCR_3_CS"/>
</dbReference>
<evidence type="ECO:0000313" key="15">
    <source>
        <dbReference type="RefSeq" id="XP_013875677.1"/>
    </source>
</evidence>
<dbReference type="GO" id="GO:0004930">
    <property type="term" value="F:G protein-coupled receptor activity"/>
    <property type="evidence" value="ECO:0007669"/>
    <property type="project" value="UniProtKB-KW"/>
</dbReference>
<dbReference type="InterPro" id="IPR001828">
    <property type="entry name" value="ANF_lig-bd_rcpt"/>
</dbReference>
<gene>
    <name evidence="15" type="primary">LOC106525856</name>
</gene>
<dbReference type="InterPro" id="IPR028082">
    <property type="entry name" value="Peripla_BP_I"/>
</dbReference>
<evidence type="ECO:0000256" key="8">
    <source>
        <dbReference type="ARBA" id="ARBA00023136"/>
    </source>
</evidence>
<dbReference type="GeneID" id="106525856"/>
<dbReference type="PANTHER" id="PTHR24061">
    <property type="entry name" value="CALCIUM-SENSING RECEPTOR-RELATED"/>
    <property type="match status" value="1"/>
</dbReference>
<evidence type="ECO:0000313" key="14">
    <source>
        <dbReference type="Proteomes" id="UP000192220"/>
    </source>
</evidence>
<dbReference type="Gene3D" id="3.40.50.2300">
    <property type="match status" value="2"/>
</dbReference>
<dbReference type="Gene3D" id="2.10.50.30">
    <property type="entry name" value="GPCR, family 3, nine cysteines domain"/>
    <property type="match status" value="1"/>
</dbReference>
<dbReference type="KEGG" id="alim:106525856"/>
<dbReference type="PROSITE" id="PS00981">
    <property type="entry name" value="G_PROTEIN_RECEP_F3_3"/>
    <property type="match status" value="1"/>
</dbReference>
<dbReference type="InterPro" id="IPR011500">
    <property type="entry name" value="GPCR_3_9-Cys_dom"/>
</dbReference>
<dbReference type="GO" id="GO:0005886">
    <property type="term" value="C:plasma membrane"/>
    <property type="evidence" value="ECO:0007669"/>
    <property type="project" value="UniProtKB-SubCell"/>
</dbReference>
<protein>
    <submittedName>
        <fullName evidence="15">Extracellular calcium-sensing receptor</fullName>
    </submittedName>
</protein>
<dbReference type="FunFam" id="3.40.50.2300:FF:000016">
    <property type="entry name" value="Taste 1 receptor member 2"/>
    <property type="match status" value="1"/>
</dbReference>
<dbReference type="OrthoDB" id="5984008at2759"/>
<dbReference type="Pfam" id="PF00003">
    <property type="entry name" value="7tm_3"/>
    <property type="match status" value="1"/>
</dbReference>
<evidence type="ECO:0000256" key="7">
    <source>
        <dbReference type="ARBA" id="ARBA00023040"/>
    </source>
</evidence>
<dbReference type="PRINTS" id="PR00248">
    <property type="entry name" value="GPCRMGR"/>
</dbReference>
<dbReference type="Pfam" id="PF01094">
    <property type="entry name" value="ANF_receptor"/>
    <property type="match status" value="1"/>
</dbReference>
<keyword evidence="5" id="KW-0732">Signal</keyword>
<dbReference type="RefSeq" id="XP_013875677.1">
    <property type="nucleotide sequence ID" value="XM_014020223.1"/>
</dbReference>
<feature type="transmembrane region" description="Helical" evidence="12">
    <location>
        <begin position="676"/>
        <end position="695"/>
    </location>
</feature>
<dbReference type="InParanoid" id="A0A2I4C6Q8"/>
<feature type="transmembrane region" description="Helical" evidence="12">
    <location>
        <begin position="756"/>
        <end position="776"/>
    </location>
</feature>
<feature type="transmembrane region" description="Helical" evidence="12">
    <location>
        <begin position="633"/>
        <end position="656"/>
    </location>
</feature>
<dbReference type="PRINTS" id="PR01535">
    <property type="entry name" value="VOMERONASL2R"/>
</dbReference>
<dbReference type="Proteomes" id="UP000192220">
    <property type="component" value="Unplaced"/>
</dbReference>
<keyword evidence="4 12" id="KW-0812">Transmembrane</keyword>
<keyword evidence="11" id="KW-0807">Transducer</keyword>
<sequence length="826" mass="91293">MKCDLQGTPRFTALLMSGDFVVGGAFSLHYTQDAVIYNYTKKPEPPRCTGRFNARGLRFARAMIFAIEEINNSSELLPGIKLGYQIYDSCISAPVSAHMAFQMTNGQDPVFYRGSNCSQSGAVMAVVGDDGSTPSISMARIIGSFNIPLVSHYATCACLSDKQQFPTFFRTIPSDQFQADALAKLVKHFGWTWIGTVYSDSDYGNYGMASFLEAVHREGICVEYSESFFRTDPSAKIRRVADVIRRSTAMVVVAFTASGDMSVLLEELAHDPPPRQWIGSEGWVTDPNFLKFSFCAGTIGVAIQKSVIPGLRDFLLDLSPAEVAASSVLTEFWEDSFNCSLKINDDPNKKVCDGTQDIKFLKSPYTETSQLRITNMVYKAVYAVAHAIHNAVCEETNGTTRCDKGVRLESKQVLTELRKVNISQNGYPVSFDVNGDPVAFYELVNWQKSESGVIELVTVGYYDAALPKGQEFHINRNITWVGGATWVPVSVCSESCSPGTHKVLQKGKPICCYNCTPCPEGEISNMTDSSDCFPCHKEFWPNSEKDVCFPKLVEYLSYDEVLAIILAAFSVFGACLAIITAAIFLRHRTTPVVKANNSELSFLLLFSLTLCFLCSLTFIGAPSEWSCMLRHTAFSIIFVLCISCVLGKTIVVLMAFKSTLPGSNAMKWFGPPQQRMSVVCLTIIQVLICTVWLLLSPPFPMKNLSTYKEKIILECALGSAVGFWAVLGYIGLLAVFCFVLAVLARKLPDNFNEAKLITFSMLIFCAVWITFIPAYVSSPGKFTVAVEIFAILASSFGLILCIFVPKCFIILFQPEKNSKKYLMNKN</sequence>
<dbReference type="Pfam" id="PF07562">
    <property type="entry name" value="NCD3G"/>
    <property type="match status" value="1"/>
</dbReference>
<evidence type="ECO:0000256" key="9">
    <source>
        <dbReference type="ARBA" id="ARBA00023170"/>
    </source>
</evidence>
<evidence type="ECO:0000259" key="13">
    <source>
        <dbReference type="PROSITE" id="PS50259"/>
    </source>
</evidence>
<dbReference type="AlphaFoldDB" id="A0A2I4C6Q8"/>
<proteinExistence type="inferred from homology"/>
<keyword evidence="9 15" id="KW-0675">Receptor</keyword>
<dbReference type="FunFam" id="2.10.50.30:FF:000002">
    <property type="entry name" value="Vomeronasal 2 receptor, h1"/>
    <property type="match status" value="1"/>
</dbReference>
<evidence type="ECO:0000256" key="3">
    <source>
        <dbReference type="ARBA" id="ARBA00022475"/>
    </source>
</evidence>